<protein>
    <submittedName>
        <fullName evidence="1">Uncharacterized protein</fullName>
    </submittedName>
</protein>
<dbReference type="RefSeq" id="XP_066661901.1">
    <property type="nucleotide sequence ID" value="XM_066816209.1"/>
</dbReference>
<dbReference type="Proteomes" id="UP001433268">
    <property type="component" value="Unassembled WGS sequence"/>
</dbReference>
<reference evidence="1 2" key="1">
    <citation type="submission" date="2023-01" db="EMBL/GenBank/DDBJ databases">
        <title>Analysis of 21 Apiospora genomes using comparative genomics revels a genus with tremendous synthesis potential of carbohydrate active enzymes and secondary metabolites.</title>
        <authorList>
            <person name="Sorensen T."/>
        </authorList>
    </citation>
    <scope>NUCLEOTIDE SEQUENCE [LARGE SCALE GENOMIC DNA]</scope>
    <source>
        <strain evidence="1 2">CBS 114990</strain>
    </source>
</reference>
<comment type="caution">
    <text evidence="1">The sequence shown here is derived from an EMBL/GenBank/DDBJ whole genome shotgun (WGS) entry which is preliminary data.</text>
</comment>
<dbReference type="EMBL" id="JAQQWN010000009">
    <property type="protein sequence ID" value="KAK8065147.1"/>
    <property type="molecule type" value="Genomic_DNA"/>
</dbReference>
<sequence length="323" mass="35759">MDTESADAEIETWLGAGLMVPSRIMERLDAAVADGHPLDNEEKLQLRQTFSAMEWQTLEETAEILFRCLWYLSTIPFPSAPETQVPPGLTLTQTTRALAWFLPGRHIVITRGGNLSRSRTEADHRRLLFQSLATATLGTPAEELESDAALDRAARNAIEDPSPYQNWPVINHDGDGDEIFHDLLEVLYATQPRGPIWLAPVGMDGFRWVAKGIVAQLPPSSSSSTNVMNNLPSLYSLAIPKARLVAIIRLALAASFLVEEYEEYMDMDEGEEDYQPKPVAQLKLSEVDDAAVECAAAPFCEQDEGTGLVSWPMFDDALRENVS</sequence>
<evidence type="ECO:0000313" key="1">
    <source>
        <dbReference type="EMBL" id="KAK8065147.1"/>
    </source>
</evidence>
<evidence type="ECO:0000313" key="2">
    <source>
        <dbReference type="Proteomes" id="UP001433268"/>
    </source>
</evidence>
<dbReference type="GeneID" id="92049269"/>
<gene>
    <name evidence="1" type="ORF">PG997_011894</name>
</gene>
<organism evidence="1 2">
    <name type="scientific">Apiospora hydei</name>
    <dbReference type="NCBI Taxonomy" id="1337664"/>
    <lineage>
        <taxon>Eukaryota</taxon>
        <taxon>Fungi</taxon>
        <taxon>Dikarya</taxon>
        <taxon>Ascomycota</taxon>
        <taxon>Pezizomycotina</taxon>
        <taxon>Sordariomycetes</taxon>
        <taxon>Xylariomycetidae</taxon>
        <taxon>Amphisphaeriales</taxon>
        <taxon>Apiosporaceae</taxon>
        <taxon>Apiospora</taxon>
    </lineage>
</organism>
<keyword evidence="2" id="KW-1185">Reference proteome</keyword>
<proteinExistence type="predicted"/>
<name>A0ABR1V1S1_9PEZI</name>
<accession>A0ABR1V1S1</accession>